<dbReference type="Proteomes" id="UP000262073">
    <property type="component" value="Chromosome"/>
</dbReference>
<name>A0A346NR99_9ALTE</name>
<dbReference type="KEGG" id="salm:D0Y50_17880"/>
<evidence type="ECO:0000313" key="2">
    <source>
        <dbReference type="Proteomes" id="UP000262073"/>
    </source>
</evidence>
<accession>A0A346NR99</accession>
<evidence type="ECO:0000313" key="1">
    <source>
        <dbReference type="EMBL" id="AXR08056.1"/>
    </source>
</evidence>
<proteinExistence type="predicted"/>
<reference evidence="1 2" key="1">
    <citation type="submission" date="2018-08" db="EMBL/GenBank/DDBJ databases">
        <title>Salinimonas sediminis sp. nov., a piezophilic bacterium isolated from a deep-sea sediment sample from the New Britain Trench.</title>
        <authorList>
            <person name="Cao J."/>
        </authorList>
    </citation>
    <scope>NUCLEOTIDE SEQUENCE [LARGE SCALE GENOMIC DNA]</scope>
    <source>
        <strain evidence="1 2">N102</strain>
    </source>
</reference>
<keyword evidence="2" id="KW-1185">Reference proteome</keyword>
<dbReference type="EMBL" id="CP031769">
    <property type="protein sequence ID" value="AXR08056.1"/>
    <property type="molecule type" value="Genomic_DNA"/>
</dbReference>
<dbReference type="AlphaFoldDB" id="A0A346NR99"/>
<gene>
    <name evidence="1" type="ORF">D0Y50_17880</name>
</gene>
<organism evidence="1 2">
    <name type="scientific">Salinimonas sediminis</name>
    <dbReference type="NCBI Taxonomy" id="2303538"/>
    <lineage>
        <taxon>Bacteria</taxon>
        <taxon>Pseudomonadati</taxon>
        <taxon>Pseudomonadota</taxon>
        <taxon>Gammaproteobacteria</taxon>
        <taxon>Alteromonadales</taxon>
        <taxon>Alteromonadaceae</taxon>
        <taxon>Alteromonas/Salinimonas group</taxon>
        <taxon>Salinimonas</taxon>
    </lineage>
</organism>
<protein>
    <submittedName>
        <fullName evidence="1">Uncharacterized protein</fullName>
    </submittedName>
</protein>
<sequence>MKHVAKTIIASAVVLQISCGPATMPLDEVADNISVEHANTFSQTPWYTRSELHHGSMYQWRKASYREKRAACADYLMALQMQGMLNNNEFSTIASIDGFKPFAEALVVTVDDNLLLAKALANTEDTALTQQVIAKEVLRAAGQLGYLSTTAHLPEQTLVN</sequence>